<organism evidence="2 3">
    <name type="scientific">Dissostichus mawsoni</name>
    <name type="common">Antarctic cod</name>
    <dbReference type="NCBI Taxonomy" id="36200"/>
    <lineage>
        <taxon>Eukaryota</taxon>
        <taxon>Metazoa</taxon>
        <taxon>Chordata</taxon>
        <taxon>Craniata</taxon>
        <taxon>Vertebrata</taxon>
        <taxon>Euteleostomi</taxon>
        <taxon>Actinopterygii</taxon>
        <taxon>Neopterygii</taxon>
        <taxon>Teleostei</taxon>
        <taxon>Neoteleostei</taxon>
        <taxon>Acanthomorphata</taxon>
        <taxon>Eupercaria</taxon>
        <taxon>Perciformes</taxon>
        <taxon>Notothenioidei</taxon>
        <taxon>Nototheniidae</taxon>
        <taxon>Dissostichus</taxon>
    </lineage>
</organism>
<evidence type="ECO:0000313" key="2">
    <source>
        <dbReference type="EMBL" id="KAF3845606.1"/>
    </source>
</evidence>
<evidence type="ECO:0000256" key="1">
    <source>
        <dbReference type="SAM" id="MobiDB-lite"/>
    </source>
</evidence>
<name>A0A7J5Y834_DISMA</name>
<protein>
    <submittedName>
        <fullName evidence="2">Uncharacterized protein</fullName>
    </submittedName>
</protein>
<dbReference type="EMBL" id="JAAKFY010000015">
    <property type="protein sequence ID" value="KAF3845606.1"/>
    <property type="molecule type" value="Genomic_DNA"/>
</dbReference>
<comment type="caution">
    <text evidence="2">The sequence shown here is derived from an EMBL/GenBank/DDBJ whole genome shotgun (WGS) entry which is preliminary data.</text>
</comment>
<keyword evidence="3" id="KW-1185">Reference proteome</keyword>
<sequence length="204" mass="22783">ELPCDPEPPHGRQEASNRHSFTETHHHPRFGEAFSQLPQQPVELLLPGVTVDLIRVSDAESVLRRQLFKNLHPTLSVVSCRHSQDHKGLKEMVLKGVEIPPLTLCVYGRDVGPVVALHDVDQRPRLQRVGGNDPQEVLEQRLVAQIDARGRVGDLRDVEQLKKSRINSILCSNATDECQHESLISHPSEMLGSRFGSALIRSKA</sequence>
<feature type="region of interest" description="Disordered" evidence="1">
    <location>
        <begin position="1"/>
        <end position="23"/>
    </location>
</feature>
<dbReference type="AlphaFoldDB" id="A0A7J5Y834"/>
<dbReference type="Proteomes" id="UP000518266">
    <property type="component" value="Unassembled WGS sequence"/>
</dbReference>
<accession>A0A7J5Y834</accession>
<evidence type="ECO:0000313" key="3">
    <source>
        <dbReference type="Proteomes" id="UP000518266"/>
    </source>
</evidence>
<feature type="non-terminal residue" evidence="2">
    <location>
        <position position="204"/>
    </location>
</feature>
<gene>
    <name evidence="2" type="ORF">F7725_008769</name>
</gene>
<feature type="compositionally biased region" description="Basic and acidic residues" evidence="1">
    <location>
        <begin position="7"/>
        <end position="23"/>
    </location>
</feature>
<reference evidence="2 3" key="1">
    <citation type="submission" date="2020-03" db="EMBL/GenBank/DDBJ databases">
        <title>Dissostichus mawsoni Genome sequencing and assembly.</title>
        <authorList>
            <person name="Park H."/>
        </authorList>
    </citation>
    <scope>NUCLEOTIDE SEQUENCE [LARGE SCALE GENOMIC DNA]</scope>
    <source>
        <strain evidence="2">DM0001</strain>
        <tissue evidence="2">Muscle</tissue>
    </source>
</reference>
<proteinExistence type="predicted"/>